<feature type="non-terminal residue" evidence="1">
    <location>
        <position position="1"/>
    </location>
</feature>
<comment type="caution">
    <text evidence="1">The sequence shown here is derived from an EMBL/GenBank/DDBJ whole genome shotgun (WGS) entry which is preliminary data.</text>
</comment>
<organism evidence="1 2">
    <name type="scientific">Fusarium tricinctum</name>
    <dbReference type="NCBI Taxonomy" id="61284"/>
    <lineage>
        <taxon>Eukaryota</taxon>
        <taxon>Fungi</taxon>
        <taxon>Dikarya</taxon>
        <taxon>Ascomycota</taxon>
        <taxon>Pezizomycotina</taxon>
        <taxon>Sordariomycetes</taxon>
        <taxon>Hypocreomycetidae</taxon>
        <taxon>Hypocreales</taxon>
        <taxon>Nectriaceae</taxon>
        <taxon>Fusarium</taxon>
        <taxon>Fusarium tricinctum species complex</taxon>
    </lineage>
</organism>
<dbReference type="AlphaFoldDB" id="A0A8K0W5Z1"/>
<dbReference type="OrthoDB" id="5098412at2759"/>
<protein>
    <submittedName>
        <fullName evidence="1">Uncharacterized protein</fullName>
    </submittedName>
</protein>
<name>A0A8K0W5Z1_9HYPO</name>
<accession>A0A8K0W5Z1</accession>
<dbReference type="EMBL" id="JAGPXF010000009">
    <property type="protein sequence ID" value="KAH7231135.1"/>
    <property type="molecule type" value="Genomic_DNA"/>
</dbReference>
<gene>
    <name evidence="1" type="ORF">BKA59DRAFT_409356</name>
</gene>
<reference evidence="1" key="1">
    <citation type="journal article" date="2021" name="Nat. Commun.">
        <title>Genetic determinants of endophytism in the Arabidopsis root mycobiome.</title>
        <authorList>
            <person name="Mesny F."/>
            <person name="Miyauchi S."/>
            <person name="Thiergart T."/>
            <person name="Pickel B."/>
            <person name="Atanasova L."/>
            <person name="Karlsson M."/>
            <person name="Huettel B."/>
            <person name="Barry K.W."/>
            <person name="Haridas S."/>
            <person name="Chen C."/>
            <person name="Bauer D."/>
            <person name="Andreopoulos W."/>
            <person name="Pangilinan J."/>
            <person name="LaButti K."/>
            <person name="Riley R."/>
            <person name="Lipzen A."/>
            <person name="Clum A."/>
            <person name="Drula E."/>
            <person name="Henrissat B."/>
            <person name="Kohler A."/>
            <person name="Grigoriev I.V."/>
            <person name="Martin F.M."/>
            <person name="Hacquard S."/>
        </authorList>
    </citation>
    <scope>NUCLEOTIDE SEQUENCE</scope>
    <source>
        <strain evidence="1">MPI-SDFR-AT-0068</strain>
    </source>
</reference>
<proteinExistence type="predicted"/>
<evidence type="ECO:0000313" key="1">
    <source>
        <dbReference type="EMBL" id="KAH7231135.1"/>
    </source>
</evidence>
<keyword evidence="2" id="KW-1185">Reference proteome</keyword>
<sequence>AIICIPCGFALKTDDDRVGRLKEKHGISKKHRQKLNALVNSLHHPDLDELPKRADRSVRHPYLALQTGAECKHCTPRSTSHDILSLHLKKVHTQKINGRGTKGK</sequence>
<dbReference type="Proteomes" id="UP000813427">
    <property type="component" value="Unassembled WGS sequence"/>
</dbReference>
<evidence type="ECO:0000313" key="2">
    <source>
        <dbReference type="Proteomes" id="UP000813427"/>
    </source>
</evidence>